<comment type="caution">
    <text evidence="9">The sequence shown here is derived from an EMBL/GenBank/DDBJ whole genome shotgun (WGS) entry which is preliminary data.</text>
</comment>
<dbReference type="PANTHER" id="PTHR13161">
    <property type="entry name" value="SPLICING FACTOR SUPPRESSOR OF WHITE APRICOT"/>
    <property type="match status" value="1"/>
</dbReference>
<feature type="compositionally biased region" description="Basic and acidic residues" evidence="7">
    <location>
        <begin position="715"/>
        <end position="736"/>
    </location>
</feature>
<dbReference type="GO" id="GO:0003723">
    <property type="term" value="F:RNA binding"/>
    <property type="evidence" value="ECO:0007669"/>
    <property type="project" value="UniProtKB-KW"/>
</dbReference>
<feature type="region of interest" description="Disordered" evidence="7">
    <location>
        <begin position="367"/>
        <end position="395"/>
    </location>
</feature>
<feature type="compositionally biased region" description="Basic and acidic residues" evidence="7">
    <location>
        <begin position="367"/>
        <end position="382"/>
    </location>
</feature>
<dbReference type="SMART" id="SM01141">
    <property type="entry name" value="DRY_EERY"/>
    <property type="match status" value="1"/>
</dbReference>
<dbReference type="AlphaFoldDB" id="A0AAE0SR76"/>
<evidence type="ECO:0000256" key="3">
    <source>
        <dbReference type="ARBA" id="ARBA00022884"/>
    </source>
</evidence>
<evidence type="ECO:0000256" key="2">
    <source>
        <dbReference type="ARBA" id="ARBA00022737"/>
    </source>
</evidence>
<dbReference type="GO" id="GO:0000395">
    <property type="term" value="P:mRNA 5'-splice site recognition"/>
    <property type="evidence" value="ECO:0007669"/>
    <property type="project" value="TreeGrafter"/>
</dbReference>
<dbReference type="Pfam" id="PF01805">
    <property type="entry name" value="Surp"/>
    <property type="match status" value="2"/>
</dbReference>
<evidence type="ECO:0000256" key="5">
    <source>
        <dbReference type="ARBA" id="ARBA00023163"/>
    </source>
</evidence>
<feature type="compositionally biased region" description="Basic and acidic residues" evidence="7">
    <location>
        <begin position="882"/>
        <end position="891"/>
    </location>
</feature>
<evidence type="ECO:0000256" key="6">
    <source>
        <dbReference type="ARBA" id="ARBA00023187"/>
    </source>
</evidence>
<feature type="compositionally biased region" description="Acidic residues" evidence="7">
    <location>
        <begin position="858"/>
        <end position="867"/>
    </location>
</feature>
<feature type="compositionally biased region" description="Basic and acidic residues" evidence="7">
    <location>
        <begin position="491"/>
        <end position="501"/>
    </location>
</feature>
<gene>
    <name evidence="9" type="ORF">CHS0354_014800</name>
</gene>
<evidence type="ECO:0000313" key="9">
    <source>
        <dbReference type="EMBL" id="KAK3596314.1"/>
    </source>
</evidence>
<keyword evidence="3" id="KW-0694">RNA-binding</keyword>
<feature type="domain" description="SURP motif" evidence="8">
    <location>
        <begin position="399"/>
        <end position="439"/>
    </location>
</feature>
<feature type="compositionally biased region" description="Low complexity" evidence="7">
    <location>
        <begin position="757"/>
        <end position="772"/>
    </location>
</feature>
<evidence type="ECO:0000313" key="10">
    <source>
        <dbReference type="Proteomes" id="UP001195483"/>
    </source>
</evidence>
<feature type="region of interest" description="Disordered" evidence="7">
    <location>
        <begin position="657"/>
        <end position="915"/>
    </location>
</feature>
<dbReference type="InterPro" id="IPR035967">
    <property type="entry name" value="SWAP/Surp_sf"/>
</dbReference>
<feature type="compositionally biased region" description="Basic residues" evidence="7">
    <location>
        <begin position="773"/>
        <end position="791"/>
    </location>
</feature>
<name>A0AAE0SR76_9BIVA</name>
<accession>A0AAE0SR76</accession>
<feature type="compositionally biased region" description="Basic and acidic residues" evidence="7">
    <location>
        <begin position="453"/>
        <end position="479"/>
    </location>
</feature>
<feature type="region of interest" description="Disordered" evidence="7">
    <location>
        <begin position="614"/>
        <end position="643"/>
    </location>
</feature>
<evidence type="ECO:0000256" key="1">
    <source>
        <dbReference type="ARBA" id="ARBA00022664"/>
    </source>
</evidence>
<feature type="domain" description="SURP motif" evidence="8">
    <location>
        <begin position="186"/>
        <end position="228"/>
    </location>
</feature>
<reference evidence="9" key="3">
    <citation type="submission" date="2023-05" db="EMBL/GenBank/DDBJ databases">
        <authorList>
            <person name="Smith C.H."/>
        </authorList>
    </citation>
    <scope>NUCLEOTIDE SEQUENCE</scope>
    <source>
        <strain evidence="9">CHS0354</strain>
        <tissue evidence="9">Mantle</tissue>
    </source>
</reference>
<feature type="compositionally biased region" description="Polar residues" evidence="7">
    <location>
        <begin position="632"/>
        <end position="643"/>
    </location>
</feature>
<dbReference type="InterPro" id="IPR040397">
    <property type="entry name" value="SWAP"/>
</dbReference>
<evidence type="ECO:0000259" key="8">
    <source>
        <dbReference type="PROSITE" id="PS50128"/>
    </source>
</evidence>
<keyword evidence="6" id="KW-0508">mRNA splicing</keyword>
<keyword evidence="5" id="KW-0804">Transcription</keyword>
<dbReference type="SUPFAM" id="SSF109905">
    <property type="entry name" value="Surp module (SWAP domain)"/>
    <property type="match status" value="2"/>
</dbReference>
<dbReference type="PROSITE" id="PS50128">
    <property type="entry name" value="SURP"/>
    <property type="match status" value="2"/>
</dbReference>
<keyword evidence="4" id="KW-0805">Transcription regulation</keyword>
<keyword evidence="10" id="KW-1185">Reference proteome</keyword>
<dbReference type="SMART" id="SM00648">
    <property type="entry name" value="SWAP"/>
    <property type="match status" value="2"/>
</dbReference>
<sequence length="941" mass="106798">MASQWLYQAKSTETVDDKYTKEELFVFGYACKLFRDDEKARAIDEGGHLIPWMGDNSLLIDRYDGRGHLYDMSAYDADNLPKTGVEFSEEEKHIEAICDEERYLELHTDLAEQAVYEEEEWKRYYESLSEGYKAVGFSYDFNYGDSYPTEHDIQVKLEEEEVFIAPEELQVPVDMIQPETVKQNAIIEKTAIFIAKHGVQMEIMMKTKQSNNTQFQFLHFDDLLNPYYKHVVNMIKSGKYKPKQSAKGEVENGDSEDDHHEAFGTDGLHGYLHPSLVTGTAQPTPEVYKPITVQMPKVSIHDTPYGQLVRSFTKHHRKADEQQRLEKEGQEQSSLPPFVAQPVYGPTLPSTHSRHTMELGTVASIAQDKEIGTEETSKDSSPRDSPLTIVPPPPDVQPIIDRMAMYVAKNGIEFEIVVKSKNDPRFEFLLPHHVHYNYYEFKKNIFLKEMGKDKPKETEKVPEKEIEKETEKEIEEKSSASKGVSFSIKSKPKEQESIPLEKKKRPIFDNESSDEESRGEGESHKGEGKNKSDVSGTSTPIGNDMEPRAEVKPETVEKPEIPPEVLERKIAEQRLKDRLAAAAREKLSQADKEKQLQAERKKKAAMFINMLKSTNQQLGQGSGDPGMDIVDTGNSTPNFSRSSSPLIFEDVELELRIDEGSSKSRKRSLYCVSLSKSRSRSRSPGHKRSKKKKKRSFTPPSAYAVVRRTPPPPPRYDDVRWRDRSPISNRDRDKYHLKSRSPSKSSLKSKKSKRSKLGLSSKSSLASESLQKSSKKSKKKKKHRSSSRSHTRSPPILTRIEPILESPESVIEVPDYSVPDLTPEAVQEKQSASSSPLPQVIEEGEIADSEESLLGGGGDDENQDQEEQNWSRKSPDLLTWAKRADTPRDMSESPSACQDDENKSQNENTSPISPEMIKKVRAMIKASRQTILQEEELLDVP</sequence>
<feature type="compositionally biased region" description="Basic residues" evidence="7">
    <location>
        <begin position="737"/>
        <end position="756"/>
    </location>
</feature>
<keyword evidence="1" id="KW-0507">mRNA processing</keyword>
<proteinExistence type="predicted"/>
<feature type="compositionally biased region" description="Basic and acidic residues" evidence="7">
    <location>
        <begin position="545"/>
        <end position="565"/>
    </location>
</feature>
<dbReference type="Gene3D" id="1.10.10.790">
    <property type="entry name" value="Surp module"/>
    <property type="match status" value="2"/>
</dbReference>
<keyword evidence="2" id="KW-0677">Repeat</keyword>
<dbReference type="InterPro" id="IPR000061">
    <property type="entry name" value="Surp"/>
</dbReference>
<feature type="region of interest" description="Disordered" evidence="7">
    <location>
        <begin position="241"/>
        <end position="268"/>
    </location>
</feature>
<dbReference type="InterPro" id="IPR019147">
    <property type="entry name" value="SWAP_N_domain"/>
</dbReference>
<protein>
    <recommendedName>
        <fullName evidence="8">SURP motif domain-containing protein</fullName>
    </recommendedName>
</protein>
<reference evidence="9" key="1">
    <citation type="journal article" date="2021" name="Genome Biol. Evol.">
        <title>A High-Quality Reference Genome for a Parasitic Bivalve with Doubly Uniparental Inheritance (Bivalvia: Unionida).</title>
        <authorList>
            <person name="Smith C.H."/>
        </authorList>
    </citation>
    <scope>NUCLEOTIDE SEQUENCE</scope>
    <source>
        <strain evidence="9">CHS0354</strain>
    </source>
</reference>
<feature type="compositionally biased region" description="Polar residues" evidence="7">
    <location>
        <begin position="828"/>
        <end position="837"/>
    </location>
</feature>
<evidence type="ECO:0000256" key="4">
    <source>
        <dbReference type="ARBA" id="ARBA00023015"/>
    </source>
</evidence>
<dbReference type="PANTHER" id="PTHR13161:SF15">
    <property type="entry name" value="SPLICING FACTOR, SUPPRESSOR OF WHITE-APRICOT HOMOLOG"/>
    <property type="match status" value="1"/>
</dbReference>
<feature type="region of interest" description="Disordered" evidence="7">
    <location>
        <begin position="313"/>
        <end position="337"/>
    </location>
</feature>
<feature type="compositionally biased region" description="Acidic residues" evidence="7">
    <location>
        <begin position="842"/>
        <end position="851"/>
    </location>
</feature>
<feature type="compositionally biased region" description="Basic residues" evidence="7">
    <location>
        <begin position="677"/>
        <end position="696"/>
    </location>
</feature>
<evidence type="ECO:0000256" key="7">
    <source>
        <dbReference type="SAM" id="MobiDB-lite"/>
    </source>
</evidence>
<dbReference type="Proteomes" id="UP001195483">
    <property type="component" value="Unassembled WGS sequence"/>
</dbReference>
<feature type="region of interest" description="Disordered" evidence="7">
    <location>
        <begin position="453"/>
        <end position="565"/>
    </location>
</feature>
<dbReference type="Pfam" id="PF09750">
    <property type="entry name" value="DRY_EERY"/>
    <property type="match status" value="1"/>
</dbReference>
<organism evidence="9 10">
    <name type="scientific">Potamilus streckersoni</name>
    <dbReference type="NCBI Taxonomy" id="2493646"/>
    <lineage>
        <taxon>Eukaryota</taxon>
        <taxon>Metazoa</taxon>
        <taxon>Spiralia</taxon>
        <taxon>Lophotrochozoa</taxon>
        <taxon>Mollusca</taxon>
        <taxon>Bivalvia</taxon>
        <taxon>Autobranchia</taxon>
        <taxon>Heteroconchia</taxon>
        <taxon>Palaeoheterodonta</taxon>
        <taxon>Unionida</taxon>
        <taxon>Unionoidea</taxon>
        <taxon>Unionidae</taxon>
        <taxon>Ambleminae</taxon>
        <taxon>Lampsilini</taxon>
        <taxon>Potamilus</taxon>
    </lineage>
</organism>
<dbReference type="EMBL" id="JAEAOA010000905">
    <property type="protein sequence ID" value="KAK3596314.1"/>
    <property type="molecule type" value="Genomic_DNA"/>
</dbReference>
<reference evidence="9" key="2">
    <citation type="journal article" date="2021" name="Genome Biol. Evol.">
        <title>Developing a high-quality reference genome for a parasitic bivalve with doubly uniparental inheritance (Bivalvia: Unionida).</title>
        <authorList>
            <person name="Smith C.H."/>
        </authorList>
    </citation>
    <scope>NUCLEOTIDE SEQUENCE</scope>
    <source>
        <strain evidence="9">CHS0354</strain>
        <tissue evidence="9">Mantle</tissue>
    </source>
</reference>
<feature type="compositionally biased region" description="Basic and acidic residues" evidence="7">
    <location>
        <begin position="318"/>
        <end position="330"/>
    </location>
</feature>
<feature type="compositionally biased region" description="Basic and acidic residues" evidence="7">
    <location>
        <begin position="515"/>
        <end position="532"/>
    </location>
</feature>